<evidence type="ECO:0000256" key="6">
    <source>
        <dbReference type="PROSITE-ProRule" id="PRU00504"/>
    </source>
</evidence>
<dbReference type="PANTHER" id="PTHR45679">
    <property type="entry name" value="ER DEGRADATION-ENHANCING ALPHA-MANNOSIDASE-LIKE PROTEIN 2"/>
    <property type="match status" value="1"/>
</dbReference>
<dbReference type="Proteomes" id="UP000825002">
    <property type="component" value="Unassembled WGS sequence"/>
</dbReference>
<evidence type="ECO:0000313" key="10">
    <source>
        <dbReference type="EMBL" id="KAG9510687.1"/>
    </source>
</evidence>
<evidence type="ECO:0000256" key="1">
    <source>
        <dbReference type="ARBA" id="ARBA00004240"/>
    </source>
</evidence>
<keyword evidence="7" id="KW-0378">Hydrolase</keyword>
<feature type="compositionally biased region" description="Polar residues" evidence="9">
    <location>
        <begin position="510"/>
        <end position="528"/>
    </location>
</feature>
<feature type="region of interest" description="Disordered" evidence="9">
    <location>
        <begin position="780"/>
        <end position="799"/>
    </location>
</feature>
<dbReference type="EMBL" id="JAIFTH010000095">
    <property type="protein sequence ID" value="KAG9510687.1"/>
    <property type="molecule type" value="Genomic_DNA"/>
</dbReference>
<feature type="compositionally biased region" description="Low complexity" evidence="9">
    <location>
        <begin position="905"/>
        <end position="919"/>
    </location>
</feature>
<dbReference type="InterPro" id="IPR036026">
    <property type="entry name" value="Seven-hairpin_glycosidases"/>
</dbReference>
<keyword evidence="7" id="KW-0326">Glycosidase</keyword>
<feature type="repeat" description="NHL" evidence="6">
    <location>
        <begin position="938"/>
        <end position="981"/>
    </location>
</feature>
<evidence type="ECO:0000256" key="7">
    <source>
        <dbReference type="RuleBase" id="RU361193"/>
    </source>
</evidence>
<accession>A0ABQ7SBD6</accession>
<dbReference type="InterPro" id="IPR011042">
    <property type="entry name" value="6-blade_b-propeller_TolB-like"/>
</dbReference>
<dbReference type="InterPro" id="IPR012341">
    <property type="entry name" value="6hp_glycosidase-like_sf"/>
</dbReference>
<evidence type="ECO:0000256" key="9">
    <source>
        <dbReference type="SAM" id="MobiDB-lite"/>
    </source>
</evidence>
<feature type="compositionally biased region" description="Polar residues" evidence="9">
    <location>
        <begin position="841"/>
        <end position="852"/>
    </location>
</feature>
<dbReference type="SUPFAM" id="SSF48225">
    <property type="entry name" value="Seven-hairpin glycosidases"/>
    <property type="match status" value="1"/>
</dbReference>
<keyword evidence="8" id="KW-0175">Coiled coil</keyword>
<gene>
    <name evidence="10" type="primary">Edem2</name>
    <name evidence="10" type="ORF">GZH46_00763</name>
</gene>
<keyword evidence="11" id="KW-1185">Reference proteome</keyword>
<dbReference type="Pfam" id="PF01436">
    <property type="entry name" value="NHL"/>
    <property type="match status" value="1"/>
</dbReference>
<dbReference type="Pfam" id="PF01532">
    <property type="entry name" value="Glyco_hydro_47"/>
    <property type="match status" value="1"/>
</dbReference>
<feature type="region of interest" description="Disordered" evidence="9">
    <location>
        <begin position="561"/>
        <end position="629"/>
    </location>
</feature>
<dbReference type="InterPro" id="IPR044674">
    <property type="entry name" value="EDEM1/2/3"/>
</dbReference>
<dbReference type="PANTHER" id="PTHR45679:SF6">
    <property type="entry name" value="ER DEGRADATION-ENHANCING ALPHA-MANNOSIDASE-LIKE PROTEIN 2"/>
    <property type="match status" value="1"/>
</dbReference>
<feature type="compositionally biased region" description="Low complexity" evidence="9">
    <location>
        <begin position="595"/>
        <end position="629"/>
    </location>
</feature>
<comment type="similarity">
    <text evidence="2 7">Belongs to the glycosyl hydrolase 47 family.</text>
</comment>
<comment type="caution">
    <text evidence="10">The sequence shown here is derived from an EMBL/GenBank/DDBJ whole genome shotgun (WGS) entry which is preliminary data.</text>
</comment>
<reference evidence="10 11" key="1">
    <citation type="submission" date="2020-10" db="EMBL/GenBank/DDBJ databases">
        <authorList>
            <person name="Klimov P.B."/>
            <person name="Dyachkov S.M."/>
            <person name="Chetverikov P.E."/>
        </authorList>
    </citation>
    <scope>NUCLEOTIDE SEQUENCE [LARGE SCALE GENOMIC DNA]</scope>
    <source>
        <strain evidence="10">BMOC 18-1129-001#AD2665</strain>
        <tissue evidence="10">Entire mites</tissue>
    </source>
</reference>
<feature type="compositionally biased region" description="Low complexity" evidence="9">
    <location>
        <begin position="575"/>
        <end position="588"/>
    </location>
</feature>
<keyword evidence="5" id="KW-0325">Glycoprotein</keyword>
<evidence type="ECO:0000256" key="5">
    <source>
        <dbReference type="ARBA" id="ARBA00023180"/>
    </source>
</evidence>
<dbReference type="InterPro" id="IPR001258">
    <property type="entry name" value="NHL_repeat"/>
</dbReference>
<evidence type="ECO:0000256" key="3">
    <source>
        <dbReference type="ARBA" id="ARBA00022737"/>
    </source>
</evidence>
<sequence length="1240" mass="136111">MVLILLQSPDRTWSLAITPMTQQERTLVREKIVKMFYHGYESYLNYAFPFYDELKPLSCSGANTWGGYQLTLIDTLDTLVVIGNYTEFNRISQYLLDNLNFDVNTNVSVFETNIRVVGGLLAAHLLAHKTGFKYQNEDYNYDPDGWPCSGPLLDKAVDVARRLLPAFETESGMPYGTVNLRHGVPNNEIPVSCTAGVGTFIVEFGALSRLTGDPIFENKAIFALRSLHKARSRINLPGNHINIQDSVWTALDSGVGGSIDSFYEYLIKGAAMFRSSELLNIFHVYLDSLKKHTMKNDWWVWVSMNSGSITMPIFQSLEAFWPGLLTLIGKTKQAQRSVYNYYHILRRYGFLPEFYDIPSGKPVEGREGYPLRPEYAESLFYLYRATKDPQLLHIASTLIEAIEHSSRTECGYGTVKNIEDHTIEDRMESFFLAETLKYLYLLFAEDIDHPVWNDGSHGTIFKNPHTGDACIADAGGYVFNTEAHLIDAGLLDCCQRPKSSKTIQKLHDNAQVNQQIEPSFEVETSQEVMDSDITESGEGSKESESVDLMQLRCSTQAKKDMRLSLSGHAGATKESASVRTTRTMSTSPPRHKLHQQLQEHQQQLQQQQEIKNDQQQDNNNNNKQPLSASTTAITASASPATTAIQAARQSGLTTATTSVLQPQPQQQQEPTQQQLHNVATALGYLNMLAAQENTISELRQLLERREQQIRTLQSQLDLYKRMFSFQSTLNHSSSSPTPPPTTGSTSASTLSQAQQSASSSSSSIAVLSTGGGGGGTGVGAGPINVKVGPNTTPVPGATQNVCQNQFTHSLSLNQSPMVTSNQLMSSSTPPLMHQQHHQHAHVTSTPLSSLQRSTPMSHGSTSRSSSSLLRQTPLSPVSGGSAVASPLMMGQQHQQQQPQPPPNLSMSSTLAATAAAAASGGTGTHGPVTTRLNSMQIKYKFGYLGSGRSQFNSPHGFCLGFNQEIIVADTNNHRICIFDKNGTFMSQFGVSGKEEGQLWNPRKVAILPRSQLAKAASSSSQVGSANISGGGTNDGLLFVVCDRGAERSRMQLFTKDGIFIKKIGIQYIDIVAGLAITQDGLIIVVDSVSPTVYIISGDTGVLKGWFDCSNHMKEPSDIAVKSDSTRGNEYFICDFKGHCVVVFSESGEYLRKIGYDGLTSYPNGIDISDDGDILVGDSHGNRFHVVVFDKRGNFMSQFECPHVKVSRCCGLKITREGYIVTLAKNNHHVLILNTLFIGSS</sequence>
<proteinExistence type="inferred from homology"/>
<protein>
    <recommendedName>
        <fullName evidence="7">alpha-1,2-Mannosidase</fullName>
        <ecNumber evidence="7">3.2.1.-</ecNumber>
    </recommendedName>
</protein>
<evidence type="ECO:0000256" key="8">
    <source>
        <dbReference type="SAM" id="Coils"/>
    </source>
</evidence>
<name>A0ABQ7SBD6_9ACAR</name>
<dbReference type="SUPFAM" id="SSF101898">
    <property type="entry name" value="NHL repeat"/>
    <property type="match status" value="1"/>
</dbReference>
<dbReference type="Gene3D" id="1.50.10.10">
    <property type="match status" value="1"/>
</dbReference>
<feature type="compositionally biased region" description="Polar residues" evidence="9">
    <location>
        <begin position="819"/>
        <end position="829"/>
    </location>
</feature>
<feature type="region of interest" description="Disordered" evidence="9">
    <location>
        <begin position="728"/>
        <end position="772"/>
    </location>
</feature>
<organism evidence="10 11">
    <name type="scientific">Fragariocoptes setiger</name>
    <dbReference type="NCBI Taxonomy" id="1670756"/>
    <lineage>
        <taxon>Eukaryota</taxon>
        <taxon>Metazoa</taxon>
        <taxon>Ecdysozoa</taxon>
        <taxon>Arthropoda</taxon>
        <taxon>Chelicerata</taxon>
        <taxon>Arachnida</taxon>
        <taxon>Acari</taxon>
        <taxon>Acariformes</taxon>
        <taxon>Trombidiformes</taxon>
        <taxon>Prostigmata</taxon>
        <taxon>Eupodina</taxon>
        <taxon>Eriophyoidea</taxon>
        <taxon>Phytoptidae</taxon>
        <taxon>Fragariocoptes</taxon>
    </lineage>
</organism>
<evidence type="ECO:0000256" key="4">
    <source>
        <dbReference type="ARBA" id="ARBA00022824"/>
    </source>
</evidence>
<feature type="compositionally biased region" description="Polar residues" evidence="9">
    <location>
        <begin position="789"/>
        <end position="799"/>
    </location>
</feature>
<evidence type="ECO:0000256" key="2">
    <source>
        <dbReference type="ARBA" id="ARBA00007658"/>
    </source>
</evidence>
<dbReference type="EC" id="3.2.1.-" evidence="7"/>
<feature type="compositionally biased region" description="Low complexity" evidence="9">
    <location>
        <begin position="853"/>
        <end position="876"/>
    </location>
</feature>
<dbReference type="PRINTS" id="PR00747">
    <property type="entry name" value="GLYHDRLASE47"/>
</dbReference>
<dbReference type="Gene3D" id="2.120.10.30">
    <property type="entry name" value="TolB, C-terminal domain"/>
    <property type="match status" value="1"/>
</dbReference>
<evidence type="ECO:0000313" key="11">
    <source>
        <dbReference type="Proteomes" id="UP000825002"/>
    </source>
</evidence>
<comment type="subcellular location">
    <subcellularLocation>
        <location evidence="1">Endoplasmic reticulum</location>
    </subcellularLocation>
</comment>
<feature type="region of interest" description="Disordered" evidence="9">
    <location>
        <begin position="510"/>
        <end position="547"/>
    </location>
</feature>
<keyword evidence="4" id="KW-0256">Endoplasmic reticulum</keyword>
<keyword evidence="3" id="KW-0677">Repeat</keyword>
<feature type="coiled-coil region" evidence="8">
    <location>
        <begin position="688"/>
        <end position="722"/>
    </location>
</feature>
<feature type="compositionally biased region" description="Low complexity" evidence="9">
    <location>
        <begin position="742"/>
        <end position="768"/>
    </location>
</feature>
<dbReference type="InterPro" id="IPR001382">
    <property type="entry name" value="Glyco_hydro_47"/>
</dbReference>
<feature type="region of interest" description="Disordered" evidence="9">
    <location>
        <begin position="819"/>
        <end position="929"/>
    </location>
</feature>
<dbReference type="CDD" id="cd14959">
    <property type="entry name" value="NHL_brat_like"/>
    <property type="match status" value="1"/>
</dbReference>
<dbReference type="PROSITE" id="PS51125">
    <property type="entry name" value="NHL"/>
    <property type="match status" value="1"/>
</dbReference>